<reference evidence="2" key="1">
    <citation type="submission" date="2021-05" db="EMBL/GenBank/DDBJ databases">
        <authorList>
            <person name="Alioto T."/>
            <person name="Alioto T."/>
            <person name="Gomez Garrido J."/>
        </authorList>
    </citation>
    <scope>NUCLEOTIDE SEQUENCE</scope>
</reference>
<protein>
    <submittedName>
        <fullName evidence="2">(northern house mosquito) hypothetical protein</fullName>
    </submittedName>
</protein>
<proteinExistence type="predicted"/>
<dbReference type="EMBL" id="HBUE01319703">
    <property type="protein sequence ID" value="CAG6587378.1"/>
    <property type="molecule type" value="Transcribed_RNA"/>
</dbReference>
<organism evidence="2">
    <name type="scientific">Culex pipiens</name>
    <name type="common">House mosquito</name>
    <dbReference type="NCBI Taxonomy" id="7175"/>
    <lineage>
        <taxon>Eukaryota</taxon>
        <taxon>Metazoa</taxon>
        <taxon>Ecdysozoa</taxon>
        <taxon>Arthropoda</taxon>
        <taxon>Hexapoda</taxon>
        <taxon>Insecta</taxon>
        <taxon>Pterygota</taxon>
        <taxon>Neoptera</taxon>
        <taxon>Endopterygota</taxon>
        <taxon>Diptera</taxon>
        <taxon>Nematocera</taxon>
        <taxon>Culicoidea</taxon>
        <taxon>Culicidae</taxon>
        <taxon>Culicinae</taxon>
        <taxon>Culicini</taxon>
        <taxon>Culex</taxon>
        <taxon>Culex</taxon>
    </lineage>
</organism>
<feature type="region of interest" description="Disordered" evidence="1">
    <location>
        <begin position="70"/>
        <end position="93"/>
    </location>
</feature>
<feature type="compositionally biased region" description="Polar residues" evidence="1">
    <location>
        <begin position="77"/>
        <end position="87"/>
    </location>
</feature>
<sequence>MSVIVEDPRHLLYRVPLTNQLGIQRSGHVGKVQLPAAVILSTVQQKLVLSLVTFVEIFPHVIVRQQTNANGHHDGTRANQQQPQSDQLPEPALPNNDATTLVVLVTALFRRQLAYLSFDLAIVESLAFFAGMFRNGGGFLLD</sequence>
<dbReference type="AlphaFoldDB" id="A0A8D8P427"/>
<name>A0A8D8P427_CULPI</name>
<evidence type="ECO:0000256" key="1">
    <source>
        <dbReference type="SAM" id="MobiDB-lite"/>
    </source>
</evidence>
<accession>A0A8D8P427</accession>
<evidence type="ECO:0000313" key="2">
    <source>
        <dbReference type="EMBL" id="CAG6587378.1"/>
    </source>
</evidence>
<dbReference type="EMBL" id="HBUE01213197">
    <property type="protein sequence ID" value="CAG6535393.1"/>
    <property type="molecule type" value="Transcribed_RNA"/>
</dbReference>